<organism evidence="2 3">
    <name type="scientific">Serratia fonticola</name>
    <dbReference type="NCBI Taxonomy" id="47917"/>
    <lineage>
        <taxon>Bacteria</taxon>
        <taxon>Pseudomonadati</taxon>
        <taxon>Pseudomonadota</taxon>
        <taxon>Gammaproteobacteria</taxon>
        <taxon>Enterobacterales</taxon>
        <taxon>Yersiniaceae</taxon>
        <taxon>Serratia</taxon>
    </lineage>
</organism>
<feature type="coiled-coil region" evidence="1">
    <location>
        <begin position="3"/>
        <end position="37"/>
    </location>
</feature>
<accession>A0AAW3WSM3</accession>
<dbReference type="EMBL" id="JACNYO010000014">
    <property type="protein sequence ID" value="MBC3213420.1"/>
    <property type="molecule type" value="Genomic_DNA"/>
</dbReference>
<protein>
    <submittedName>
        <fullName evidence="2">Uncharacterized protein</fullName>
    </submittedName>
</protein>
<proteinExistence type="predicted"/>
<keyword evidence="1" id="KW-0175">Coiled coil</keyword>
<evidence type="ECO:0000313" key="3">
    <source>
        <dbReference type="Proteomes" id="UP000659084"/>
    </source>
</evidence>
<name>A0AAW3WSM3_SERFO</name>
<evidence type="ECO:0000313" key="2">
    <source>
        <dbReference type="EMBL" id="MBC3213420.1"/>
    </source>
</evidence>
<dbReference type="RefSeq" id="WP_179252963.1">
    <property type="nucleotide sequence ID" value="NZ_JACBIV010000012.1"/>
</dbReference>
<comment type="caution">
    <text evidence="2">The sequence shown here is derived from an EMBL/GenBank/DDBJ whole genome shotgun (WGS) entry which is preliminary data.</text>
</comment>
<gene>
    <name evidence="2" type="ORF">H8J20_14815</name>
</gene>
<reference evidence="2" key="1">
    <citation type="submission" date="2020-08" db="EMBL/GenBank/DDBJ databases">
        <title>Food and environmental bacterial isolates.</title>
        <authorList>
            <person name="Richter L."/>
            <person name="Du Plessis E.M."/>
            <person name="Duvenage S."/>
            <person name="Allam M."/>
            <person name="Korsten L."/>
        </authorList>
    </citation>
    <scope>NUCLEOTIDE SEQUENCE</scope>
    <source>
        <strain evidence="2">UPMP2127</strain>
    </source>
</reference>
<evidence type="ECO:0000256" key="1">
    <source>
        <dbReference type="SAM" id="Coils"/>
    </source>
</evidence>
<dbReference type="AlphaFoldDB" id="A0AAW3WSM3"/>
<dbReference type="Proteomes" id="UP000659084">
    <property type="component" value="Unassembled WGS sequence"/>
</dbReference>
<sequence length="176" mass="19982">MSKRFGRNQRRKMREEIADLTAEVDQCERLLSGVRSELAMYRDVANRTAEVLGNYFISLPAETMGVNRIPYYFNFPNPLPAVPVRPCEHPAQVMESLNYIDSTIMAGETTFDNLRGQMHIKFTSNCGQVAYAVSRNAFSNMQTGYAIRAVASGLADCLVRMEDFRRFTGLKIDSKY</sequence>